<sequence length="80" mass="8941">MFIVTFDLLVNSKGNWVLKDISLQGGQSSCYLKNVVSIVFETVCIRSTAQPSEMMMIMWASNANDVNVSDEHACLQIRIV</sequence>
<dbReference type="Proteomes" id="UP000492821">
    <property type="component" value="Unassembled WGS sequence"/>
</dbReference>
<accession>A0A7E4UMI2</accession>
<reference evidence="2" key="2">
    <citation type="submission" date="2020-10" db="UniProtKB">
        <authorList>
            <consortium name="WormBaseParasite"/>
        </authorList>
    </citation>
    <scope>IDENTIFICATION</scope>
</reference>
<evidence type="ECO:0000313" key="1">
    <source>
        <dbReference type="Proteomes" id="UP000492821"/>
    </source>
</evidence>
<evidence type="ECO:0000313" key="2">
    <source>
        <dbReference type="WBParaSite" id="Pan_g10533.t1"/>
    </source>
</evidence>
<reference evidence="1" key="1">
    <citation type="journal article" date="2013" name="Genetics">
        <title>The draft genome and transcriptome of Panagrellus redivivus are shaped by the harsh demands of a free-living lifestyle.</title>
        <authorList>
            <person name="Srinivasan J."/>
            <person name="Dillman A.R."/>
            <person name="Macchietto M.G."/>
            <person name="Heikkinen L."/>
            <person name="Lakso M."/>
            <person name="Fracchia K.M."/>
            <person name="Antoshechkin I."/>
            <person name="Mortazavi A."/>
            <person name="Wong G."/>
            <person name="Sternberg P.W."/>
        </authorList>
    </citation>
    <scope>NUCLEOTIDE SEQUENCE [LARGE SCALE GENOMIC DNA]</scope>
    <source>
        <strain evidence="1">MT8872</strain>
    </source>
</reference>
<name>A0A7E4UMI2_PANRE</name>
<organism evidence="1 2">
    <name type="scientific">Panagrellus redivivus</name>
    <name type="common">Microworm</name>
    <dbReference type="NCBI Taxonomy" id="6233"/>
    <lineage>
        <taxon>Eukaryota</taxon>
        <taxon>Metazoa</taxon>
        <taxon>Ecdysozoa</taxon>
        <taxon>Nematoda</taxon>
        <taxon>Chromadorea</taxon>
        <taxon>Rhabditida</taxon>
        <taxon>Tylenchina</taxon>
        <taxon>Panagrolaimomorpha</taxon>
        <taxon>Panagrolaimoidea</taxon>
        <taxon>Panagrolaimidae</taxon>
        <taxon>Panagrellus</taxon>
    </lineage>
</organism>
<protein>
    <submittedName>
        <fullName evidence="2">Ig-like domain-containing protein</fullName>
    </submittedName>
</protein>
<proteinExistence type="predicted"/>
<dbReference type="AlphaFoldDB" id="A0A7E4UMI2"/>
<keyword evidence="1" id="KW-1185">Reference proteome</keyword>
<dbReference type="WBParaSite" id="Pan_g10533.t1">
    <property type="protein sequence ID" value="Pan_g10533.t1"/>
    <property type="gene ID" value="Pan_g10533"/>
</dbReference>